<name>A0AAV1JLD9_9NEOP</name>
<dbReference type="Proteomes" id="UP001497472">
    <property type="component" value="Unassembled WGS sequence"/>
</dbReference>
<sequence length="176" mass="20358">MKEMQYDLSKLKSGEDEFDVFGKYIAKQLKKLSTEQALLGQDEIQRMKKFREKSNIPATEQEFPNFLNEKDLVISEQAATIKTLKEEDHNLNKKLSSLKKLRKSIHCVDQSTTKKVCCDIEGNSDTSCSINYISELNLDLQESVKKEKDKNDYHNDDIEDVFYVEVKKEPIEGNVV</sequence>
<organism evidence="1 2">
    <name type="scientific">Leptosia nina</name>
    <dbReference type="NCBI Taxonomy" id="320188"/>
    <lineage>
        <taxon>Eukaryota</taxon>
        <taxon>Metazoa</taxon>
        <taxon>Ecdysozoa</taxon>
        <taxon>Arthropoda</taxon>
        <taxon>Hexapoda</taxon>
        <taxon>Insecta</taxon>
        <taxon>Pterygota</taxon>
        <taxon>Neoptera</taxon>
        <taxon>Endopterygota</taxon>
        <taxon>Lepidoptera</taxon>
        <taxon>Glossata</taxon>
        <taxon>Ditrysia</taxon>
        <taxon>Papilionoidea</taxon>
        <taxon>Pieridae</taxon>
        <taxon>Pierinae</taxon>
        <taxon>Leptosia</taxon>
    </lineage>
</organism>
<dbReference type="EMBL" id="CAVLEF010000081">
    <property type="protein sequence ID" value="CAK1550308.1"/>
    <property type="molecule type" value="Genomic_DNA"/>
</dbReference>
<protein>
    <submittedName>
        <fullName evidence="1">Uncharacterized protein</fullName>
    </submittedName>
</protein>
<gene>
    <name evidence="1" type="ORF">LNINA_LOCUS9541</name>
</gene>
<comment type="caution">
    <text evidence="1">The sequence shown here is derived from an EMBL/GenBank/DDBJ whole genome shotgun (WGS) entry which is preliminary data.</text>
</comment>
<keyword evidence="2" id="KW-1185">Reference proteome</keyword>
<accession>A0AAV1JLD9</accession>
<proteinExistence type="predicted"/>
<reference evidence="1 2" key="1">
    <citation type="submission" date="2023-11" db="EMBL/GenBank/DDBJ databases">
        <authorList>
            <person name="Okamura Y."/>
        </authorList>
    </citation>
    <scope>NUCLEOTIDE SEQUENCE [LARGE SCALE GENOMIC DNA]</scope>
</reference>
<dbReference type="AlphaFoldDB" id="A0AAV1JLD9"/>
<evidence type="ECO:0000313" key="2">
    <source>
        <dbReference type="Proteomes" id="UP001497472"/>
    </source>
</evidence>
<evidence type="ECO:0000313" key="1">
    <source>
        <dbReference type="EMBL" id="CAK1550308.1"/>
    </source>
</evidence>